<protein>
    <submittedName>
        <fullName evidence="8">Hemolysin D</fullName>
    </submittedName>
</protein>
<evidence type="ECO:0000256" key="1">
    <source>
        <dbReference type="ARBA" id="ARBA00004196"/>
    </source>
</evidence>
<evidence type="ECO:0000313" key="8">
    <source>
        <dbReference type="EMBL" id="GCD77656.1"/>
    </source>
</evidence>
<feature type="coiled-coil region" evidence="3">
    <location>
        <begin position="88"/>
        <end position="144"/>
    </location>
</feature>
<accession>A0A401XKV9</accession>
<dbReference type="Gene3D" id="2.40.420.20">
    <property type="match status" value="1"/>
</dbReference>
<organism evidence="8 9">
    <name type="scientific">Thermaurantimonas aggregans</name>
    <dbReference type="NCBI Taxonomy" id="2173829"/>
    <lineage>
        <taxon>Bacteria</taxon>
        <taxon>Pseudomonadati</taxon>
        <taxon>Bacteroidota</taxon>
        <taxon>Flavobacteriia</taxon>
        <taxon>Flavobacteriales</taxon>
        <taxon>Schleiferiaceae</taxon>
        <taxon>Thermaurantimonas</taxon>
    </lineage>
</organism>
<dbReference type="AlphaFoldDB" id="A0A401XKV9"/>
<evidence type="ECO:0000256" key="3">
    <source>
        <dbReference type="SAM" id="Coils"/>
    </source>
</evidence>
<dbReference type="GO" id="GO:0022857">
    <property type="term" value="F:transmembrane transporter activity"/>
    <property type="evidence" value="ECO:0007669"/>
    <property type="project" value="InterPro"/>
</dbReference>
<keyword evidence="3" id="KW-0175">Coiled coil</keyword>
<dbReference type="EMBL" id="BHZE01000009">
    <property type="protein sequence ID" value="GCD77656.1"/>
    <property type="molecule type" value="Genomic_DNA"/>
</dbReference>
<evidence type="ECO:0000313" key="9">
    <source>
        <dbReference type="Proteomes" id="UP000286715"/>
    </source>
</evidence>
<comment type="similarity">
    <text evidence="2">Belongs to the membrane fusion protein (MFP) (TC 8.A.1) family.</text>
</comment>
<evidence type="ECO:0000259" key="6">
    <source>
        <dbReference type="Pfam" id="PF25944"/>
    </source>
</evidence>
<comment type="caution">
    <text evidence="8">The sequence shown here is derived from an EMBL/GenBank/DDBJ whole genome shotgun (WGS) entry which is preliminary data.</text>
</comment>
<feature type="domain" description="Multidrug resistance protein MdtA-like alpha-helical hairpin" evidence="4">
    <location>
        <begin position="84"/>
        <end position="153"/>
    </location>
</feature>
<dbReference type="InterPro" id="IPR058626">
    <property type="entry name" value="MdtA-like_b-barrel"/>
</dbReference>
<evidence type="ECO:0000259" key="5">
    <source>
        <dbReference type="Pfam" id="PF25917"/>
    </source>
</evidence>
<dbReference type="Pfam" id="PF25967">
    <property type="entry name" value="RND-MFP_C"/>
    <property type="match status" value="1"/>
</dbReference>
<dbReference type="Proteomes" id="UP000286715">
    <property type="component" value="Unassembled WGS sequence"/>
</dbReference>
<dbReference type="InterPro" id="IPR058627">
    <property type="entry name" value="MdtA-like_C"/>
</dbReference>
<dbReference type="InterPro" id="IPR058625">
    <property type="entry name" value="MdtA-like_BSH"/>
</dbReference>
<gene>
    <name evidence="8" type="ORF">JCM31826_11380</name>
</gene>
<dbReference type="SUPFAM" id="SSF111369">
    <property type="entry name" value="HlyD-like secretion proteins"/>
    <property type="match status" value="1"/>
</dbReference>
<dbReference type="GO" id="GO:0030313">
    <property type="term" value="C:cell envelope"/>
    <property type="evidence" value="ECO:0007669"/>
    <property type="project" value="UniProtKB-SubCell"/>
</dbReference>
<dbReference type="InterPro" id="IPR006143">
    <property type="entry name" value="RND_pump_MFP"/>
</dbReference>
<dbReference type="Gene3D" id="1.10.287.470">
    <property type="entry name" value="Helix hairpin bin"/>
    <property type="match status" value="1"/>
</dbReference>
<dbReference type="PANTHER" id="PTHR30158">
    <property type="entry name" value="ACRA/E-RELATED COMPONENT OF DRUG EFFLUX TRANSPORTER"/>
    <property type="match status" value="1"/>
</dbReference>
<feature type="domain" description="Multidrug resistance protein MdtA-like beta-barrel" evidence="6">
    <location>
        <begin position="189"/>
        <end position="261"/>
    </location>
</feature>
<evidence type="ECO:0000259" key="4">
    <source>
        <dbReference type="Pfam" id="PF25876"/>
    </source>
</evidence>
<dbReference type="Pfam" id="PF25876">
    <property type="entry name" value="HH_MFP_RND"/>
    <property type="match status" value="1"/>
</dbReference>
<name>A0A401XKV9_9FLAO</name>
<feature type="domain" description="Multidrug resistance protein MdtA-like C-terminal permuted SH3" evidence="7">
    <location>
        <begin position="278"/>
        <end position="337"/>
    </location>
</feature>
<dbReference type="GO" id="GO:0046677">
    <property type="term" value="P:response to antibiotic"/>
    <property type="evidence" value="ECO:0007669"/>
    <property type="project" value="TreeGrafter"/>
</dbReference>
<dbReference type="Gene3D" id="2.40.50.100">
    <property type="match status" value="1"/>
</dbReference>
<evidence type="ECO:0000259" key="7">
    <source>
        <dbReference type="Pfam" id="PF25967"/>
    </source>
</evidence>
<dbReference type="InterPro" id="IPR058624">
    <property type="entry name" value="MdtA-like_HH"/>
</dbReference>
<dbReference type="Pfam" id="PF25944">
    <property type="entry name" value="Beta-barrel_RND"/>
    <property type="match status" value="1"/>
</dbReference>
<reference evidence="8 9" key="1">
    <citation type="submission" date="2018-11" db="EMBL/GenBank/DDBJ databases">
        <title>Schleiferia aggregans sp. nov., a moderately thermophilic heterotrophic bacterium isolated from microbial mats at a terrestrial hot spring.</title>
        <authorList>
            <person name="Iino T."/>
            <person name="Ohkuma M."/>
            <person name="Haruta S."/>
        </authorList>
    </citation>
    <scope>NUCLEOTIDE SEQUENCE [LARGE SCALE GENOMIC DNA]</scope>
    <source>
        <strain evidence="8 9">LA</strain>
    </source>
</reference>
<dbReference type="PANTHER" id="PTHR30158:SF23">
    <property type="entry name" value="MULTIDRUG RESISTANCE PROTEIN MEXA"/>
    <property type="match status" value="1"/>
</dbReference>
<dbReference type="NCBIfam" id="TIGR01730">
    <property type="entry name" value="RND_mfp"/>
    <property type="match status" value="1"/>
</dbReference>
<proteinExistence type="inferred from homology"/>
<dbReference type="Gene3D" id="2.40.30.170">
    <property type="match status" value="1"/>
</dbReference>
<evidence type="ECO:0000256" key="2">
    <source>
        <dbReference type="ARBA" id="ARBA00009477"/>
    </source>
</evidence>
<dbReference type="Pfam" id="PF25917">
    <property type="entry name" value="BSH_RND"/>
    <property type="match status" value="1"/>
</dbReference>
<keyword evidence="9" id="KW-1185">Reference proteome</keyword>
<feature type="domain" description="Multidrug resistance protein MdtA-like barrel-sandwich hybrid" evidence="5">
    <location>
        <begin position="44"/>
        <end position="179"/>
    </location>
</feature>
<dbReference type="GO" id="GO:0005886">
    <property type="term" value="C:plasma membrane"/>
    <property type="evidence" value="ECO:0007669"/>
    <property type="project" value="TreeGrafter"/>
</dbReference>
<comment type="subcellular location">
    <subcellularLocation>
        <location evidence="1">Cell envelope</location>
    </subcellularLocation>
</comment>
<sequence>MLVAACGNKEKNVENPEFVEVLALESIDTVLKEDFIAEIRALQNVEIRSRLKGYLEDLYVDEGKSVTKGQVLFKINDEEYRLNLSKAKAKVKNAIAAEKNALVELERTKKLAENNIVSPGELELAQSRLNAARANVEEAEAEENMAMVHLSYTLVRAPFSGSIDRILQRRGSLVDEGTLLTTISELDNVYAYFNLSEREYLELKKEFNDNNFIGQEVGLQLVDGSIYPEKGVIETMESEFESSTGNISIRAKFPNKKKILKHGSSGRIIFNRNVKDGIFVPHKAVIELQDKYYVFKVDSNNRAKMIPIVPKKRLTNVYWIQSGLQAGDIIVIEGIQKIKNNTLVTYK</sequence>